<comment type="caution">
    <text evidence="6">The sequence shown here is derived from an EMBL/GenBank/DDBJ whole genome shotgun (WGS) entry which is preliminary data.</text>
</comment>
<organism evidence="6 7">
    <name type="scientific">Methylobacterium trifolii</name>
    <dbReference type="NCBI Taxonomy" id="1003092"/>
    <lineage>
        <taxon>Bacteria</taxon>
        <taxon>Pseudomonadati</taxon>
        <taxon>Pseudomonadota</taxon>
        <taxon>Alphaproteobacteria</taxon>
        <taxon>Hyphomicrobiales</taxon>
        <taxon>Methylobacteriaceae</taxon>
        <taxon>Methylobacterium</taxon>
    </lineage>
</organism>
<evidence type="ECO:0000256" key="1">
    <source>
        <dbReference type="ARBA" id="ARBA00001946"/>
    </source>
</evidence>
<dbReference type="InterPro" id="IPR040442">
    <property type="entry name" value="Pyrv_kinase-like_dom_sf"/>
</dbReference>
<dbReference type="Gene3D" id="3.20.20.60">
    <property type="entry name" value="Phosphoenolpyruvate-binding domains"/>
    <property type="match status" value="1"/>
</dbReference>
<evidence type="ECO:0000313" key="6">
    <source>
        <dbReference type="EMBL" id="GJE60369.1"/>
    </source>
</evidence>
<keyword evidence="6" id="KW-0456">Lyase</keyword>
<sequence>MNWAEIGTFLFMPADAMRMVEGAHRRGAGAIILDLEDAIAPSNKDAARARLSASVAVLAGHGLVTVVRVNNDPARLIDDLRAAALPGVHAVILPKVATAAFCHYVDGALAAAERAAGLREGSIGLVAAIEHPAAMRSLDAIAAATPRIVALGFGSEDYASAIGTRATLESMAMPAQAIAIAARGRGLAVLGVPGSVGIIDDAEAFKALARSAAAFGYTGILCIHPRQVALADEALAPSADAVARAGRIVAAFDASLAGGGGAVAVDGLMIDAPVAMQARRVLALAQRTRRGEREPG</sequence>
<evidence type="ECO:0000256" key="4">
    <source>
        <dbReference type="ARBA" id="ARBA00022842"/>
    </source>
</evidence>
<dbReference type="Proteomes" id="UP001055057">
    <property type="component" value="Unassembled WGS sequence"/>
</dbReference>
<dbReference type="PANTHER" id="PTHR32308:SF0">
    <property type="entry name" value="HPCH_HPAI ALDOLASE_CITRATE LYASE DOMAIN-CONTAINING PROTEIN"/>
    <property type="match status" value="1"/>
</dbReference>
<dbReference type="InterPro" id="IPR015813">
    <property type="entry name" value="Pyrv/PenolPyrv_kinase-like_dom"/>
</dbReference>
<dbReference type="SUPFAM" id="SSF51621">
    <property type="entry name" value="Phosphoenolpyruvate/pyruvate domain"/>
    <property type="match status" value="1"/>
</dbReference>
<dbReference type="GO" id="GO:0016829">
    <property type="term" value="F:lyase activity"/>
    <property type="evidence" value="ECO:0007669"/>
    <property type="project" value="UniProtKB-KW"/>
</dbReference>
<dbReference type="InterPro" id="IPR005000">
    <property type="entry name" value="Aldolase/citrate-lyase_domain"/>
</dbReference>
<dbReference type="Pfam" id="PF03328">
    <property type="entry name" value="HpcH_HpaI"/>
    <property type="match status" value="1"/>
</dbReference>
<dbReference type="RefSeq" id="WP_238182933.1">
    <property type="nucleotide sequence ID" value="NZ_BPRB01000127.1"/>
</dbReference>
<feature type="domain" description="HpcH/HpaI aldolase/citrate lyase" evidence="5">
    <location>
        <begin position="9"/>
        <end position="225"/>
    </location>
</feature>
<comment type="similarity">
    <text evidence="2">Belongs to the HpcH/HpaI aldolase family.</text>
</comment>
<reference evidence="6" key="2">
    <citation type="submission" date="2021-08" db="EMBL/GenBank/DDBJ databases">
        <authorList>
            <person name="Tani A."/>
            <person name="Ola A."/>
            <person name="Ogura Y."/>
            <person name="Katsura K."/>
            <person name="Hayashi T."/>
        </authorList>
    </citation>
    <scope>NUCLEOTIDE SEQUENCE</scope>
    <source>
        <strain evidence="6">DSM 23632</strain>
    </source>
</reference>
<dbReference type="EMBL" id="BPRB01000127">
    <property type="protein sequence ID" value="GJE60369.1"/>
    <property type="molecule type" value="Genomic_DNA"/>
</dbReference>
<keyword evidence="3" id="KW-0479">Metal-binding</keyword>
<name>A0ABQ4TZN4_9HYPH</name>
<dbReference type="PIRSF" id="PIRSF015582">
    <property type="entry name" value="Cit_lyase_B"/>
    <property type="match status" value="1"/>
</dbReference>
<dbReference type="PANTHER" id="PTHR32308">
    <property type="entry name" value="LYASE BETA SUBUNIT, PUTATIVE (AFU_ORTHOLOGUE AFUA_4G13030)-RELATED"/>
    <property type="match status" value="1"/>
</dbReference>
<evidence type="ECO:0000256" key="3">
    <source>
        <dbReference type="ARBA" id="ARBA00022723"/>
    </source>
</evidence>
<dbReference type="InterPro" id="IPR011206">
    <property type="entry name" value="Citrate_lyase_beta/mcl1/mcl2"/>
</dbReference>
<comment type="cofactor">
    <cofactor evidence="1">
        <name>Mg(2+)</name>
        <dbReference type="ChEBI" id="CHEBI:18420"/>
    </cofactor>
</comment>
<gene>
    <name evidence="6" type="primary">mcl1_2</name>
    <name evidence="6" type="ORF">MPOCJGCO_2480</name>
</gene>
<proteinExistence type="inferred from homology"/>
<accession>A0ABQ4TZN4</accession>
<keyword evidence="4" id="KW-0460">Magnesium</keyword>
<evidence type="ECO:0000313" key="7">
    <source>
        <dbReference type="Proteomes" id="UP001055057"/>
    </source>
</evidence>
<evidence type="ECO:0000259" key="5">
    <source>
        <dbReference type="Pfam" id="PF03328"/>
    </source>
</evidence>
<evidence type="ECO:0000256" key="2">
    <source>
        <dbReference type="ARBA" id="ARBA00005568"/>
    </source>
</evidence>
<keyword evidence="7" id="KW-1185">Reference proteome</keyword>
<protein>
    <submittedName>
        <fullName evidence="6">L-malyl-CoA/beta-methylmalyl-CoA lyase</fullName>
    </submittedName>
</protein>
<reference evidence="6" key="1">
    <citation type="journal article" date="2021" name="Front. Microbiol.">
        <title>Comprehensive Comparative Genomics and Phenotyping of Methylobacterium Species.</title>
        <authorList>
            <person name="Alessa O."/>
            <person name="Ogura Y."/>
            <person name="Fujitani Y."/>
            <person name="Takami H."/>
            <person name="Hayashi T."/>
            <person name="Sahin N."/>
            <person name="Tani A."/>
        </authorList>
    </citation>
    <scope>NUCLEOTIDE SEQUENCE</scope>
    <source>
        <strain evidence="6">DSM 23632</strain>
    </source>
</reference>